<comment type="caution">
    <text evidence="3">The sequence shown here is derived from an EMBL/GenBank/DDBJ whole genome shotgun (WGS) entry which is preliminary data.</text>
</comment>
<dbReference type="Proteomes" id="UP000534306">
    <property type="component" value="Unassembled WGS sequence"/>
</dbReference>
<reference evidence="2 5" key="2">
    <citation type="submission" date="2020-08" db="EMBL/GenBank/DDBJ databases">
        <title>Sequencing the genomes of 1000 actinobacteria strains.</title>
        <authorList>
            <person name="Klenk H.-P."/>
        </authorList>
    </citation>
    <scope>NUCLEOTIDE SEQUENCE [LARGE SCALE GENOMIC DNA]</scope>
    <source>
        <strain evidence="2 5">DSM 15626</strain>
    </source>
</reference>
<evidence type="ECO:0000313" key="2">
    <source>
        <dbReference type="EMBL" id="MBB6569052.1"/>
    </source>
</evidence>
<evidence type="ECO:0000313" key="5">
    <source>
        <dbReference type="Proteomes" id="UP000553957"/>
    </source>
</evidence>
<feature type="chain" id="PRO_5036406846" evidence="1">
    <location>
        <begin position="36"/>
        <end position="82"/>
    </location>
</feature>
<evidence type="ECO:0000313" key="3">
    <source>
        <dbReference type="EMBL" id="NOL41104.1"/>
    </source>
</evidence>
<evidence type="ECO:0000256" key="1">
    <source>
        <dbReference type="SAM" id="SignalP"/>
    </source>
</evidence>
<evidence type="ECO:0000313" key="4">
    <source>
        <dbReference type="Proteomes" id="UP000534306"/>
    </source>
</evidence>
<organism evidence="3 4">
    <name type="scientific">Kribbella sandramycini</name>
    <dbReference type="NCBI Taxonomy" id="60450"/>
    <lineage>
        <taxon>Bacteria</taxon>
        <taxon>Bacillati</taxon>
        <taxon>Actinomycetota</taxon>
        <taxon>Actinomycetes</taxon>
        <taxon>Propionibacteriales</taxon>
        <taxon>Kribbellaceae</taxon>
        <taxon>Kribbella</taxon>
    </lineage>
</organism>
<protein>
    <submittedName>
        <fullName evidence="3">Uncharacterized protein</fullName>
    </submittedName>
</protein>
<gene>
    <name evidence="2" type="ORF">HNR71_004689</name>
    <name evidence="3" type="ORF">HPO96_12705</name>
</gene>
<feature type="signal peptide" evidence="1">
    <location>
        <begin position="1"/>
        <end position="35"/>
    </location>
</feature>
<dbReference type="RefSeq" id="WP_171673549.1">
    <property type="nucleotide sequence ID" value="NZ_BAAAGT010000013.1"/>
</dbReference>
<reference evidence="3 4" key="1">
    <citation type="submission" date="2020-05" db="EMBL/GenBank/DDBJ databases">
        <title>Genome sequence of Kribbella sandramycini ATCC 39419.</title>
        <authorList>
            <person name="Maclea K.S."/>
            <person name="Fair J.L."/>
        </authorList>
    </citation>
    <scope>NUCLEOTIDE SEQUENCE [LARGE SCALE GENOMIC DNA]</scope>
    <source>
        <strain evidence="3 4">ATCC 39419</strain>
    </source>
</reference>
<proteinExistence type="predicted"/>
<keyword evidence="4" id="KW-1185">Reference proteome</keyword>
<dbReference type="EMBL" id="JABJRC010000002">
    <property type="protein sequence ID" value="NOL41104.1"/>
    <property type="molecule type" value="Genomic_DNA"/>
</dbReference>
<sequence length="82" mass="8782">MNTSPDKLIRVATRSALAAAAGIGLAAAAALPAQAHTSQVVWDAPTQDDCYRLMSKIVADDKYCTPPDGSWGDKWDGYATWR</sequence>
<dbReference type="AlphaFoldDB" id="A0A7Y4P0I6"/>
<dbReference type="EMBL" id="JACHKF010000001">
    <property type="protein sequence ID" value="MBB6569052.1"/>
    <property type="molecule type" value="Genomic_DNA"/>
</dbReference>
<keyword evidence="1" id="KW-0732">Signal</keyword>
<dbReference type="Proteomes" id="UP000553957">
    <property type="component" value="Unassembled WGS sequence"/>
</dbReference>
<name>A0A7Y4P0I6_9ACTN</name>
<accession>A0A7Y4P0I6</accession>